<reference evidence="1" key="1">
    <citation type="submission" date="2021-06" db="EMBL/GenBank/DDBJ databases">
        <authorList>
            <person name="Kallberg Y."/>
            <person name="Tangrot J."/>
            <person name="Rosling A."/>
        </authorList>
    </citation>
    <scope>NUCLEOTIDE SEQUENCE</scope>
    <source>
        <strain evidence="1">87-6 pot B 2015</strain>
    </source>
</reference>
<evidence type="ECO:0000313" key="2">
    <source>
        <dbReference type="Proteomes" id="UP000789375"/>
    </source>
</evidence>
<dbReference type="EMBL" id="CAJVPP010009957">
    <property type="protein sequence ID" value="CAG8707912.1"/>
    <property type="molecule type" value="Genomic_DNA"/>
</dbReference>
<sequence>RYKALDNLTLEYWPTVLSSRDDASGSGIASPFGVICHQNAQATIDYFLHVIANAALLPECLQALKYPGKKNNVDPSLRKFLDFWFHAVRNRRESVEMTEILMYHFCLVDSAWNRNTLQFLDEMLVGKRVECFVHSWFCDYLANLCIKQRNCIIEEKTQLQWPPTTTTNRMRSPSLMFQSIFESTGDDLPTSILKLGDYEDFNSRLLTIEDEDYNEVKERARII</sequence>
<name>A0A9N9HVG4_FUNMO</name>
<evidence type="ECO:0000313" key="1">
    <source>
        <dbReference type="EMBL" id="CAG8707912.1"/>
    </source>
</evidence>
<gene>
    <name evidence="1" type="ORF">FMOSSE_LOCUS14134</name>
</gene>
<keyword evidence="2" id="KW-1185">Reference proteome</keyword>
<proteinExistence type="predicted"/>
<feature type="non-terminal residue" evidence="1">
    <location>
        <position position="223"/>
    </location>
</feature>
<dbReference type="Proteomes" id="UP000789375">
    <property type="component" value="Unassembled WGS sequence"/>
</dbReference>
<organism evidence="1 2">
    <name type="scientific">Funneliformis mosseae</name>
    <name type="common">Endomycorrhizal fungus</name>
    <name type="synonym">Glomus mosseae</name>
    <dbReference type="NCBI Taxonomy" id="27381"/>
    <lineage>
        <taxon>Eukaryota</taxon>
        <taxon>Fungi</taxon>
        <taxon>Fungi incertae sedis</taxon>
        <taxon>Mucoromycota</taxon>
        <taxon>Glomeromycotina</taxon>
        <taxon>Glomeromycetes</taxon>
        <taxon>Glomerales</taxon>
        <taxon>Glomeraceae</taxon>
        <taxon>Funneliformis</taxon>
    </lineage>
</organism>
<protein>
    <submittedName>
        <fullName evidence="1">6173_t:CDS:1</fullName>
    </submittedName>
</protein>
<accession>A0A9N9HVG4</accession>
<dbReference type="AlphaFoldDB" id="A0A9N9HVG4"/>
<comment type="caution">
    <text evidence="1">The sequence shown here is derived from an EMBL/GenBank/DDBJ whole genome shotgun (WGS) entry which is preliminary data.</text>
</comment>